<name>A0A2A6J1F6_9HYPH</name>
<keyword evidence="5" id="KW-1185">Reference proteome</keyword>
<dbReference type="PANTHER" id="PTHR43877">
    <property type="entry name" value="AMINOALKYLPHOSPHONATE N-ACETYLTRANSFERASE-RELATED-RELATED"/>
    <property type="match status" value="1"/>
</dbReference>
<dbReference type="GO" id="GO:0016747">
    <property type="term" value="F:acyltransferase activity, transferring groups other than amino-acyl groups"/>
    <property type="evidence" value="ECO:0007669"/>
    <property type="project" value="InterPro"/>
</dbReference>
<keyword evidence="2" id="KW-0012">Acyltransferase</keyword>
<organism evidence="4 5">
    <name type="scientific">Rhizobium chutanense</name>
    <dbReference type="NCBI Taxonomy" id="2035448"/>
    <lineage>
        <taxon>Bacteria</taxon>
        <taxon>Pseudomonadati</taxon>
        <taxon>Pseudomonadota</taxon>
        <taxon>Alphaproteobacteria</taxon>
        <taxon>Hyphomicrobiales</taxon>
        <taxon>Rhizobiaceae</taxon>
        <taxon>Rhizobium/Agrobacterium group</taxon>
        <taxon>Rhizobium</taxon>
    </lineage>
</organism>
<dbReference type="AlphaFoldDB" id="A0A2A6J1F6"/>
<dbReference type="PANTHER" id="PTHR43877:SF2">
    <property type="entry name" value="AMINOALKYLPHOSPHONATE N-ACETYLTRANSFERASE-RELATED"/>
    <property type="match status" value="1"/>
</dbReference>
<dbReference type="InterPro" id="IPR000182">
    <property type="entry name" value="GNAT_dom"/>
</dbReference>
<dbReference type="InterPro" id="IPR050832">
    <property type="entry name" value="Bact_Acetyltransf"/>
</dbReference>
<comment type="caution">
    <text evidence="4">The sequence shown here is derived from an EMBL/GenBank/DDBJ whole genome shotgun (WGS) entry which is preliminary data.</text>
</comment>
<dbReference type="Pfam" id="PF00583">
    <property type="entry name" value="Acetyltransf_1"/>
    <property type="match status" value="1"/>
</dbReference>
<dbReference type="PROSITE" id="PS51186">
    <property type="entry name" value="GNAT"/>
    <property type="match status" value="1"/>
</dbReference>
<dbReference type="SUPFAM" id="SSF55729">
    <property type="entry name" value="Acyl-CoA N-acyltransferases (Nat)"/>
    <property type="match status" value="1"/>
</dbReference>
<proteinExistence type="predicted"/>
<dbReference type="Proteomes" id="UP000220768">
    <property type="component" value="Unassembled WGS sequence"/>
</dbReference>
<dbReference type="EMBL" id="NWSV01000058">
    <property type="protein sequence ID" value="PDT00019.1"/>
    <property type="molecule type" value="Genomic_DNA"/>
</dbReference>
<dbReference type="InterPro" id="IPR016181">
    <property type="entry name" value="Acyl_CoA_acyltransferase"/>
</dbReference>
<sequence length="152" mass="16775">MDTSIQIRTVDPDSPEAIYLMDLLSNALQAITGDSGRSSFNKADVVGPRTRFVVATDPQGRAVGCGAYRSLDRTVAEIKRMFALPGTSGVGSAILSYLEDKAKAEGYAEAWLETRRVNERATNFYRRHGYREIPNFGKYEGMPEAVCFAKNL</sequence>
<evidence type="ECO:0000313" key="5">
    <source>
        <dbReference type="Proteomes" id="UP000220768"/>
    </source>
</evidence>
<evidence type="ECO:0000256" key="2">
    <source>
        <dbReference type="ARBA" id="ARBA00023315"/>
    </source>
</evidence>
<reference evidence="4 5" key="1">
    <citation type="submission" date="2017-09" db="EMBL/GenBank/DDBJ databases">
        <title>Comparative genomics of rhizobia isolated from Phaseolus vulgaris in China.</title>
        <authorList>
            <person name="Tong W."/>
        </authorList>
    </citation>
    <scope>NUCLEOTIDE SEQUENCE [LARGE SCALE GENOMIC DNA]</scope>
    <source>
        <strain evidence="4 5">C5</strain>
    </source>
</reference>
<accession>A0A2A6J1F6</accession>
<feature type="domain" description="N-acetyltransferase" evidence="3">
    <location>
        <begin position="5"/>
        <end position="152"/>
    </location>
</feature>
<gene>
    <name evidence="4" type="ORF">CO666_32940</name>
</gene>
<evidence type="ECO:0000313" key="4">
    <source>
        <dbReference type="EMBL" id="PDT00019.1"/>
    </source>
</evidence>
<dbReference type="RefSeq" id="WP_097616102.1">
    <property type="nucleotide sequence ID" value="NZ_NWSV01000058.1"/>
</dbReference>
<evidence type="ECO:0000256" key="1">
    <source>
        <dbReference type="ARBA" id="ARBA00022679"/>
    </source>
</evidence>
<evidence type="ECO:0000259" key="3">
    <source>
        <dbReference type="PROSITE" id="PS51186"/>
    </source>
</evidence>
<dbReference type="Gene3D" id="3.40.630.30">
    <property type="match status" value="1"/>
</dbReference>
<keyword evidence="1 4" id="KW-0808">Transferase</keyword>
<protein>
    <submittedName>
        <fullName evidence="4">GNAT family N-acetyltransferase</fullName>
    </submittedName>
</protein>